<evidence type="ECO:0000313" key="2">
    <source>
        <dbReference type="EMBL" id="RSH76702.1"/>
    </source>
</evidence>
<dbReference type="GeneID" id="39589993"/>
<organism evidence="2 3">
    <name type="scientific">Apiotrichum porosum</name>
    <dbReference type="NCBI Taxonomy" id="105984"/>
    <lineage>
        <taxon>Eukaryota</taxon>
        <taxon>Fungi</taxon>
        <taxon>Dikarya</taxon>
        <taxon>Basidiomycota</taxon>
        <taxon>Agaricomycotina</taxon>
        <taxon>Tremellomycetes</taxon>
        <taxon>Trichosporonales</taxon>
        <taxon>Trichosporonaceae</taxon>
        <taxon>Apiotrichum</taxon>
    </lineage>
</organism>
<feature type="transmembrane region" description="Helical" evidence="1">
    <location>
        <begin position="104"/>
        <end position="121"/>
    </location>
</feature>
<comment type="caution">
    <text evidence="2">The sequence shown here is derived from an EMBL/GenBank/DDBJ whole genome shotgun (WGS) entry which is preliminary data.</text>
</comment>
<dbReference type="InterPro" id="IPR013869">
    <property type="entry name" value="DUF1757"/>
</dbReference>
<keyword evidence="1" id="KW-0472">Membrane</keyword>
<reference evidence="2 3" key="1">
    <citation type="submission" date="2018-11" db="EMBL/GenBank/DDBJ databases">
        <title>Genome sequence of Apiotrichum porosum DSM 27194.</title>
        <authorList>
            <person name="Aliyu H."/>
            <person name="Gorte O."/>
            <person name="Ochsenreither K."/>
        </authorList>
    </citation>
    <scope>NUCLEOTIDE SEQUENCE [LARGE SCALE GENOMIC DNA]</scope>
    <source>
        <strain evidence="2 3">DSM 27194</strain>
    </source>
</reference>
<proteinExistence type="predicted"/>
<dbReference type="RefSeq" id="XP_028471849.1">
    <property type="nucleotide sequence ID" value="XM_028620974.1"/>
</dbReference>
<feature type="transmembrane region" description="Helical" evidence="1">
    <location>
        <begin position="127"/>
        <end position="147"/>
    </location>
</feature>
<feature type="transmembrane region" description="Helical" evidence="1">
    <location>
        <begin position="26"/>
        <end position="44"/>
    </location>
</feature>
<keyword evidence="1" id="KW-0812">Transmembrane</keyword>
<sequence>MSTSANPAFASLSPAVQVNLHVSLKIAQTMGMIVPPLYLVACLARHRPLTVRGLMKTSTNSTVIGGIVGYGIGAGYLRNEPEEKLVDRVVRLKHNAGQVRTDDYSIIGAAVGGLLSPAIFLHRAPMVLLVSGGAGIGLGAGVWVHLFQSLTKGEDIKPEAMVDEITNNKP</sequence>
<dbReference type="Proteomes" id="UP000279236">
    <property type="component" value="Unassembled WGS sequence"/>
</dbReference>
<name>A0A427XD10_9TREE</name>
<keyword evidence="1" id="KW-1133">Transmembrane helix</keyword>
<evidence type="ECO:0000256" key="1">
    <source>
        <dbReference type="SAM" id="Phobius"/>
    </source>
</evidence>
<keyword evidence="3" id="KW-1185">Reference proteome</keyword>
<evidence type="ECO:0000313" key="3">
    <source>
        <dbReference type="Proteomes" id="UP000279236"/>
    </source>
</evidence>
<protein>
    <submittedName>
        <fullName evidence="2">Uncharacterized protein</fullName>
    </submittedName>
</protein>
<accession>A0A427XD10</accession>
<gene>
    <name evidence="2" type="ORF">EHS24_005450</name>
</gene>
<dbReference type="EMBL" id="RSCE01000022">
    <property type="protein sequence ID" value="RSH76702.1"/>
    <property type="molecule type" value="Genomic_DNA"/>
</dbReference>
<dbReference type="OrthoDB" id="2524788at2759"/>
<dbReference type="AlphaFoldDB" id="A0A427XD10"/>
<dbReference type="Pfam" id="PF08560">
    <property type="entry name" value="DUF1757"/>
    <property type="match status" value="1"/>
</dbReference>